<proteinExistence type="predicted"/>
<evidence type="ECO:0000313" key="1">
    <source>
        <dbReference type="EnsemblPlants" id="MELO3C015565.2.1"/>
    </source>
</evidence>
<dbReference type="PANTHER" id="PTHR48237">
    <property type="entry name" value="GAMMA-TUBULIN COMPLEX COMPONENT"/>
    <property type="match status" value="1"/>
</dbReference>
<name>A0A9I9DAI2_CUCME</name>
<dbReference type="Gramene" id="MELO3C015565.2.1">
    <property type="protein sequence ID" value="MELO3C015565.2.1"/>
    <property type="gene ID" value="MELO3C015565.2"/>
</dbReference>
<accession>A0A9I9DAI2</accession>
<sequence>HNFVVSLYSTKVLNFVVLPLSRKIAQNPVVETILRLPLSIQSSSRRCRKNSPANAVEIRDVATPSESSSRHLCSSSSAVQCFSLLPPLSVFSGVILRKISMEEANEILKNNRVEDISWLCSLSESELDLLISIKMLVLQRAKAIGHENLAEKFDLKTLRAIGFVLMEHLKGELRTSDVSDLSQSATLNACNLLDSNVEKILSIDEIMASICSDRRKKPGKRPRKN</sequence>
<organism evidence="1">
    <name type="scientific">Cucumis melo</name>
    <name type="common">Muskmelon</name>
    <dbReference type="NCBI Taxonomy" id="3656"/>
    <lineage>
        <taxon>Eukaryota</taxon>
        <taxon>Viridiplantae</taxon>
        <taxon>Streptophyta</taxon>
        <taxon>Embryophyta</taxon>
        <taxon>Tracheophyta</taxon>
        <taxon>Spermatophyta</taxon>
        <taxon>Magnoliopsida</taxon>
        <taxon>eudicotyledons</taxon>
        <taxon>Gunneridae</taxon>
        <taxon>Pentapetalae</taxon>
        <taxon>rosids</taxon>
        <taxon>fabids</taxon>
        <taxon>Cucurbitales</taxon>
        <taxon>Cucurbitaceae</taxon>
        <taxon>Benincaseae</taxon>
        <taxon>Cucumis</taxon>
    </lineage>
</organism>
<protein>
    <submittedName>
        <fullName evidence="1">Uncharacterized protein</fullName>
    </submittedName>
</protein>
<dbReference type="AlphaFoldDB" id="A0A9I9DAI2"/>
<reference evidence="1" key="1">
    <citation type="submission" date="2023-03" db="UniProtKB">
        <authorList>
            <consortium name="EnsemblPlants"/>
        </authorList>
    </citation>
    <scope>IDENTIFICATION</scope>
</reference>
<dbReference type="PANTHER" id="PTHR48237:SF1">
    <property type="entry name" value="SPC97_SPC98 FAMILY OF SPINDLE POLE BODY (SBP) COMPONENT"/>
    <property type="match status" value="1"/>
</dbReference>
<dbReference type="EnsemblPlants" id="MELO3C015565.2.1">
    <property type="protein sequence ID" value="MELO3C015565.2.1"/>
    <property type="gene ID" value="MELO3C015565.2"/>
</dbReference>